<keyword evidence="2" id="KW-1185">Reference proteome</keyword>
<proteinExistence type="predicted"/>
<evidence type="ECO:0000313" key="2">
    <source>
        <dbReference type="Proteomes" id="UP001603857"/>
    </source>
</evidence>
<dbReference type="Gene3D" id="2.60.40.10">
    <property type="entry name" value="Immunoglobulins"/>
    <property type="match status" value="1"/>
</dbReference>
<protein>
    <submittedName>
        <fullName evidence="1">Uncharacterized protein</fullName>
    </submittedName>
</protein>
<dbReference type="InterPro" id="IPR013783">
    <property type="entry name" value="Ig-like_fold"/>
</dbReference>
<gene>
    <name evidence="1" type="ORF">Fmac_023801</name>
</gene>
<dbReference type="AlphaFoldDB" id="A0ABD1LMN8"/>
<dbReference type="Proteomes" id="UP001603857">
    <property type="component" value="Unassembled WGS sequence"/>
</dbReference>
<comment type="caution">
    <text evidence="1">The sequence shown here is derived from an EMBL/GenBank/DDBJ whole genome shotgun (WGS) entry which is preliminary data.</text>
</comment>
<evidence type="ECO:0000313" key="1">
    <source>
        <dbReference type="EMBL" id="KAL2324743.1"/>
    </source>
</evidence>
<accession>A0ABD1LMN8</accession>
<sequence>MICAQRVRVQIEFCGDGDAVEVARSFNGWQHRIKMDPQPLTRDIDLGGSRF</sequence>
<name>A0ABD1LMN8_9FABA</name>
<reference evidence="1 2" key="1">
    <citation type="submission" date="2024-08" db="EMBL/GenBank/DDBJ databases">
        <title>Insights into the chromosomal genome structure of Flemingia macrophylla.</title>
        <authorList>
            <person name="Ding Y."/>
            <person name="Zhao Y."/>
            <person name="Bi W."/>
            <person name="Wu M."/>
            <person name="Zhao G."/>
            <person name="Gong Y."/>
            <person name="Li W."/>
            <person name="Zhang P."/>
        </authorList>
    </citation>
    <scope>NUCLEOTIDE SEQUENCE [LARGE SCALE GENOMIC DNA]</scope>
    <source>
        <strain evidence="1">DYQJB</strain>
        <tissue evidence="1">Leaf</tissue>
    </source>
</reference>
<organism evidence="1 2">
    <name type="scientific">Flemingia macrophylla</name>
    <dbReference type="NCBI Taxonomy" id="520843"/>
    <lineage>
        <taxon>Eukaryota</taxon>
        <taxon>Viridiplantae</taxon>
        <taxon>Streptophyta</taxon>
        <taxon>Embryophyta</taxon>
        <taxon>Tracheophyta</taxon>
        <taxon>Spermatophyta</taxon>
        <taxon>Magnoliopsida</taxon>
        <taxon>eudicotyledons</taxon>
        <taxon>Gunneridae</taxon>
        <taxon>Pentapetalae</taxon>
        <taxon>rosids</taxon>
        <taxon>fabids</taxon>
        <taxon>Fabales</taxon>
        <taxon>Fabaceae</taxon>
        <taxon>Papilionoideae</taxon>
        <taxon>50 kb inversion clade</taxon>
        <taxon>NPAAA clade</taxon>
        <taxon>indigoferoid/millettioid clade</taxon>
        <taxon>Phaseoleae</taxon>
        <taxon>Flemingia</taxon>
    </lineage>
</organism>
<dbReference type="EMBL" id="JBGMDY010000008">
    <property type="protein sequence ID" value="KAL2324743.1"/>
    <property type="molecule type" value="Genomic_DNA"/>
</dbReference>